<proteinExistence type="predicted"/>
<dbReference type="Proteomes" id="UP000326464">
    <property type="component" value="Unassembled WGS sequence"/>
</dbReference>
<gene>
    <name evidence="1" type="ORF">FNH21_16610</name>
</gene>
<name>A0A7X1NSQ6_9MICC</name>
<dbReference type="EMBL" id="VJXX01000010">
    <property type="protein sequence ID" value="MPY12315.1"/>
    <property type="molecule type" value="Genomic_DNA"/>
</dbReference>
<organism evidence="1 2">
    <name type="scientific">Arthrobacter bussei</name>
    <dbReference type="NCBI Taxonomy" id="2594179"/>
    <lineage>
        <taxon>Bacteria</taxon>
        <taxon>Bacillati</taxon>
        <taxon>Actinomycetota</taxon>
        <taxon>Actinomycetes</taxon>
        <taxon>Micrococcales</taxon>
        <taxon>Micrococcaceae</taxon>
        <taxon>Arthrobacter</taxon>
    </lineage>
</organism>
<comment type="caution">
    <text evidence="1">The sequence shown here is derived from an EMBL/GenBank/DDBJ whole genome shotgun (WGS) entry which is preliminary data.</text>
</comment>
<reference evidence="2" key="1">
    <citation type="submission" date="2019-07" db="EMBL/GenBank/DDBJ databases">
        <title>Arthrobacter KR32 sp. nov., isolated from mountain cheese made of cows milk.</title>
        <authorList>
            <person name="Flegler A."/>
        </authorList>
    </citation>
    <scope>NUCLEOTIDE SEQUENCE [LARGE SCALE GENOMIC DNA]</scope>
    <source>
        <strain evidence="2">KR32</strain>
    </source>
</reference>
<evidence type="ECO:0000313" key="1">
    <source>
        <dbReference type="EMBL" id="MPY12315.1"/>
    </source>
</evidence>
<evidence type="ECO:0000313" key="2">
    <source>
        <dbReference type="Proteomes" id="UP000326464"/>
    </source>
</evidence>
<keyword evidence="2" id="KW-1185">Reference proteome</keyword>
<dbReference type="RefSeq" id="WP_152817180.1">
    <property type="nucleotide sequence ID" value="NZ_VJXX01000010.1"/>
</dbReference>
<accession>A0A7X1NSQ6</accession>
<protein>
    <submittedName>
        <fullName evidence="1">Uncharacterized protein</fullName>
    </submittedName>
</protein>
<dbReference type="AlphaFoldDB" id="A0A7X1NSQ6"/>
<sequence>MKDHIEIDGVRYVREASLPTTADTEAVLLAGEPSYGGGSLVQCPNCGSDLGLHINGLRLENAAGQKLVVTAGGEDAKSHISLNLSNEGSIEGRRYELSLTGECENCTDFALTFTQHKGQTYFSRA</sequence>
<dbReference type="OrthoDB" id="9786503at2"/>